<organism>
    <name type="scientific">Serpula lacrymans var. lacrymans (strain S7.9)</name>
    <name type="common">Dry rot fungus</name>
    <dbReference type="NCBI Taxonomy" id="578457"/>
    <lineage>
        <taxon>Eukaryota</taxon>
        <taxon>Fungi</taxon>
        <taxon>Dikarya</taxon>
        <taxon>Basidiomycota</taxon>
        <taxon>Agaricomycotina</taxon>
        <taxon>Agaricomycetes</taxon>
        <taxon>Agaricomycetidae</taxon>
        <taxon>Boletales</taxon>
        <taxon>Coniophorineae</taxon>
        <taxon>Serpulaceae</taxon>
        <taxon>Serpula</taxon>
    </lineage>
</organism>
<accession>F8NWK5</accession>
<dbReference type="HOGENOM" id="CLU_2039488_0_0_1"/>
<keyword evidence="1" id="KW-0812">Transmembrane</keyword>
<dbReference type="GeneID" id="18819531"/>
<dbReference type="KEGG" id="sla:SERLADRAFT_469085"/>
<keyword evidence="1" id="KW-0472">Membrane</keyword>
<evidence type="ECO:0000256" key="1">
    <source>
        <dbReference type="SAM" id="Phobius"/>
    </source>
</evidence>
<evidence type="ECO:0000313" key="2">
    <source>
        <dbReference type="EMBL" id="EGO25030.1"/>
    </source>
</evidence>
<proteinExistence type="predicted"/>
<sequence>MISRRPHIHSRVWFIYLILNSAPKKCFRDTASQRRNARPLAFCVSICYMCYGWNFGSMDGIFALLSFQQHFEVDDMSMRAGFDGTFVSVYIAGSFLWSLTASCFSSWFAIALPFGSHPFNS</sequence>
<dbReference type="Proteomes" id="UP000008064">
    <property type="component" value="Unassembled WGS sequence"/>
</dbReference>
<dbReference type="RefSeq" id="XP_007319049.1">
    <property type="nucleotide sequence ID" value="XM_007318987.1"/>
</dbReference>
<name>F8NWK5_SERL9</name>
<keyword evidence="1" id="KW-1133">Transmembrane helix</keyword>
<protein>
    <recommendedName>
        <fullName evidence="3">Major facilitator superfamily (MFS) profile domain-containing protein</fullName>
    </recommendedName>
</protein>
<dbReference type="EMBL" id="GL945434">
    <property type="protein sequence ID" value="EGO25030.1"/>
    <property type="molecule type" value="Genomic_DNA"/>
</dbReference>
<feature type="transmembrane region" description="Helical" evidence="1">
    <location>
        <begin position="87"/>
        <end position="112"/>
    </location>
</feature>
<dbReference type="AlphaFoldDB" id="F8NWK5"/>
<gene>
    <name evidence="2" type="ORF">SERLADRAFT_469085</name>
</gene>
<evidence type="ECO:0008006" key="3">
    <source>
        <dbReference type="Google" id="ProtNLM"/>
    </source>
</evidence>
<reference evidence="2" key="1">
    <citation type="submission" date="2011-04" db="EMBL/GenBank/DDBJ databases">
        <title>Evolution of plant cell wall degrading machinery underlies the functional diversity of forest fungi.</title>
        <authorList>
            <consortium name="US DOE Joint Genome Institute (JGI-PGF)"/>
            <person name="Eastwood D.C."/>
            <person name="Floudas D."/>
            <person name="Binder M."/>
            <person name="Majcherczyk A."/>
            <person name="Schneider P."/>
            <person name="Aerts A."/>
            <person name="Asiegbu F.O."/>
            <person name="Baker S.E."/>
            <person name="Barry K."/>
            <person name="Bendiksby M."/>
            <person name="Blumentritt M."/>
            <person name="Coutinho P.M."/>
            <person name="Cullen D."/>
            <person name="Cullen D."/>
            <person name="Gathman A."/>
            <person name="Goodell B."/>
            <person name="Henrissat B."/>
            <person name="Ihrmark K."/>
            <person name="Kauserud H."/>
            <person name="Kohler A."/>
            <person name="LaButti K."/>
            <person name="Lapidus A."/>
            <person name="Lavin J.L."/>
            <person name="Lee Y.-H."/>
            <person name="Lindquist E."/>
            <person name="Lilly W."/>
            <person name="Lucas S."/>
            <person name="Morin E."/>
            <person name="Murat C."/>
            <person name="Oguiza J.A."/>
            <person name="Park J."/>
            <person name="Pisabarro A.G."/>
            <person name="Riley R."/>
            <person name="Rosling A."/>
            <person name="Salamov A."/>
            <person name="Schmidt O."/>
            <person name="Schmutz J."/>
            <person name="Skrede I."/>
            <person name="Stenlid J."/>
            <person name="Wiebenga A."/>
            <person name="Xie X."/>
            <person name="Kues U."/>
            <person name="Hibbett D.S."/>
            <person name="Hoffmeister D."/>
            <person name="Hogberg N."/>
            <person name="Martin F."/>
            <person name="Grigoriev I.V."/>
            <person name="Watkinson S.C."/>
        </authorList>
    </citation>
    <scope>NUCLEOTIDE SEQUENCE</scope>
    <source>
        <strain evidence="2">S7.9</strain>
    </source>
</reference>